<proteinExistence type="predicted"/>
<dbReference type="EMBL" id="JAXIOK010000014">
    <property type="protein sequence ID" value="KAK4755020.1"/>
    <property type="molecule type" value="Genomic_DNA"/>
</dbReference>
<comment type="caution">
    <text evidence="6">The sequence shown here is derived from an EMBL/GenBank/DDBJ whole genome shotgun (WGS) entry which is preliminary data.</text>
</comment>
<sequence length="174" mass="19428">MKISMSCSCFSSSSKRRKSAPGSSNVIERHQLKDVTLISYSELKSATNNFHESSKIGRGGFGVVYQAWELYKKGDLLRLVDPKLEGQYPEEEVLRYMKVAFFCTQSALNRRPPMSLVVKMLSRNIKLNEKELTAPGFFQDSTQSSGQSSSKKSSADSTRVMTSVPITITEVSPR</sequence>
<dbReference type="AlphaFoldDB" id="A0AAN7JYR5"/>
<dbReference type="Proteomes" id="UP001345219">
    <property type="component" value="Chromosome 8"/>
</dbReference>
<protein>
    <submittedName>
        <fullName evidence="6">Uncharacterized protein</fullName>
    </submittedName>
</protein>
<keyword evidence="4" id="KW-0067">ATP-binding</keyword>
<keyword evidence="2" id="KW-0547">Nucleotide-binding</keyword>
<dbReference type="InterPro" id="IPR011009">
    <property type="entry name" value="Kinase-like_dom_sf"/>
</dbReference>
<name>A0AAN7JYR5_9MYRT</name>
<evidence type="ECO:0000256" key="3">
    <source>
        <dbReference type="ARBA" id="ARBA00022777"/>
    </source>
</evidence>
<feature type="region of interest" description="Disordered" evidence="5">
    <location>
        <begin position="1"/>
        <end position="25"/>
    </location>
</feature>
<feature type="compositionally biased region" description="Low complexity" evidence="5">
    <location>
        <begin position="1"/>
        <end position="13"/>
    </location>
</feature>
<dbReference type="GO" id="GO:0005524">
    <property type="term" value="F:ATP binding"/>
    <property type="evidence" value="ECO:0007669"/>
    <property type="project" value="UniProtKB-KW"/>
</dbReference>
<gene>
    <name evidence="6" type="ORF">SAY87_008777</name>
</gene>
<keyword evidence="3" id="KW-0418">Kinase</keyword>
<evidence type="ECO:0000256" key="4">
    <source>
        <dbReference type="ARBA" id="ARBA00022840"/>
    </source>
</evidence>
<feature type="region of interest" description="Disordered" evidence="5">
    <location>
        <begin position="137"/>
        <end position="174"/>
    </location>
</feature>
<evidence type="ECO:0000313" key="6">
    <source>
        <dbReference type="EMBL" id="KAK4755020.1"/>
    </source>
</evidence>
<feature type="compositionally biased region" description="Low complexity" evidence="5">
    <location>
        <begin position="137"/>
        <end position="158"/>
    </location>
</feature>
<dbReference type="Gene3D" id="3.30.200.20">
    <property type="entry name" value="Phosphorylase Kinase, domain 1"/>
    <property type="match status" value="1"/>
</dbReference>
<organism evidence="6 7">
    <name type="scientific">Trapa incisa</name>
    <dbReference type="NCBI Taxonomy" id="236973"/>
    <lineage>
        <taxon>Eukaryota</taxon>
        <taxon>Viridiplantae</taxon>
        <taxon>Streptophyta</taxon>
        <taxon>Embryophyta</taxon>
        <taxon>Tracheophyta</taxon>
        <taxon>Spermatophyta</taxon>
        <taxon>Magnoliopsida</taxon>
        <taxon>eudicotyledons</taxon>
        <taxon>Gunneridae</taxon>
        <taxon>Pentapetalae</taxon>
        <taxon>rosids</taxon>
        <taxon>malvids</taxon>
        <taxon>Myrtales</taxon>
        <taxon>Lythraceae</taxon>
        <taxon>Trapa</taxon>
    </lineage>
</organism>
<keyword evidence="1" id="KW-0808">Transferase</keyword>
<feature type="compositionally biased region" description="Polar residues" evidence="5">
    <location>
        <begin position="159"/>
        <end position="174"/>
    </location>
</feature>
<evidence type="ECO:0000256" key="1">
    <source>
        <dbReference type="ARBA" id="ARBA00022679"/>
    </source>
</evidence>
<dbReference type="GO" id="GO:0016301">
    <property type="term" value="F:kinase activity"/>
    <property type="evidence" value="ECO:0007669"/>
    <property type="project" value="UniProtKB-KW"/>
</dbReference>
<dbReference type="InterPro" id="IPR052059">
    <property type="entry name" value="CR_Ser/Thr_kinase"/>
</dbReference>
<evidence type="ECO:0000256" key="5">
    <source>
        <dbReference type="SAM" id="MobiDB-lite"/>
    </source>
</evidence>
<evidence type="ECO:0000313" key="7">
    <source>
        <dbReference type="Proteomes" id="UP001345219"/>
    </source>
</evidence>
<accession>A0AAN7JYR5</accession>
<keyword evidence="7" id="KW-1185">Reference proteome</keyword>
<evidence type="ECO:0000256" key="2">
    <source>
        <dbReference type="ARBA" id="ARBA00022741"/>
    </source>
</evidence>
<reference evidence="6 7" key="1">
    <citation type="journal article" date="2023" name="Hortic Res">
        <title>Pangenome of water caltrop reveals structural variations and asymmetric subgenome divergence after allopolyploidization.</title>
        <authorList>
            <person name="Zhang X."/>
            <person name="Chen Y."/>
            <person name="Wang L."/>
            <person name="Yuan Y."/>
            <person name="Fang M."/>
            <person name="Shi L."/>
            <person name="Lu R."/>
            <person name="Comes H.P."/>
            <person name="Ma Y."/>
            <person name="Chen Y."/>
            <person name="Huang G."/>
            <person name="Zhou Y."/>
            <person name="Zheng Z."/>
            <person name="Qiu Y."/>
        </authorList>
    </citation>
    <scope>NUCLEOTIDE SEQUENCE [LARGE SCALE GENOMIC DNA]</scope>
    <source>
        <tissue evidence="6">Roots</tissue>
    </source>
</reference>
<dbReference type="PANTHER" id="PTHR47973">
    <property type="entry name" value="CYSTEINE-RICH RECEPTOR-LIKE PROTEIN KINASE 3"/>
    <property type="match status" value="1"/>
</dbReference>
<dbReference type="SUPFAM" id="SSF56112">
    <property type="entry name" value="Protein kinase-like (PK-like)"/>
    <property type="match status" value="1"/>
</dbReference>